<dbReference type="Gene3D" id="2.70.50.60">
    <property type="entry name" value="abc- transporter (atp binding component) like domain"/>
    <property type="match status" value="1"/>
</dbReference>
<dbReference type="InterPro" id="IPR027417">
    <property type="entry name" value="P-loop_NTPase"/>
</dbReference>
<dbReference type="Pfam" id="PF00005">
    <property type="entry name" value="ABC_tran"/>
    <property type="match status" value="1"/>
</dbReference>
<dbReference type="SMART" id="SM00382">
    <property type="entry name" value="AAA"/>
    <property type="match status" value="1"/>
</dbReference>
<evidence type="ECO:0000256" key="6">
    <source>
        <dbReference type="SAM" id="Coils"/>
    </source>
</evidence>
<keyword evidence="9" id="KW-1185">Reference proteome</keyword>
<comment type="similarity">
    <text evidence="1">Belongs to the ABC transporter superfamily.</text>
</comment>
<evidence type="ECO:0000259" key="7">
    <source>
        <dbReference type="PROSITE" id="PS50893"/>
    </source>
</evidence>
<evidence type="ECO:0000256" key="1">
    <source>
        <dbReference type="ARBA" id="ARBA00005417"/>
    </source>
</evidence>
<comment type="caution">
    <text evidence="8">The sequence shown here is derived from an EMBL/GenBank/DDBJ whole genome shotgun (WGS) entry which is preliminary data.</text>
</comment>
<dbReference type="PROSITE" id="PS00211">
    <property type="entry name" value="ABC_TRANSPORTER_1"/>
    <property type="match status" value="1"/>
</dbReference>
<evidence type="ECO:0000256" key="4">
    <source>
        <dbReference type="ARBA" id="ARBA00022840"/>
    </source>
</evidence>
<dbReference type="InterPro" id="IPR017871">
    <property type="entry name" value="ABC_transporter-like_CS"/>
</dbReference>
<dbReference type="InterPro" id="IPR029439">
    <property type="entry name" value="Wzt_C"/>
</dbReference>
<sequence>MSIAIQVEGISKHFKLYENQIDRLKEAISPLRKQYHTDFYALNNVSFHVKKGETLGILGKNGSGKSTLLKIITGVLTPTEGKVQINGKIAALLELGAGFNPEYTGIENIYLNGMLMGFDQAEMDRRLENILSFADIGDFVYQPVKNYSSGMFARLAFAVAINVEPEILIIDEALSVGDIFFQQKCFEKIKAMKNEGVTILFVSHDVTSVSTLCDRCVLINKGEVYSYGEPRKIINDYVKLYNTNDEITKKIERVNKLSKKGNLSLIDAATQSDSEEDSEEYRYGDESAIISKIECLNDNSPDSDWLVYTMDSFKLRITVDFYEDCTNPVLGFYIKNKKGLEMYSGNTHYLNQNIGPVKGGEKVTVTFSQKMYLAPDEYIVSIGLSDYVDGTSRPLDRRYDVNKITVKSERTIIGLMDMDSTVEIVKGG</sequence>
<dbReference type="InterPro" id="IPR050683">
    <property type="entry name" value="Bact_Polysacc_Export_ATP-bd"/>
</dbReference>
<evidence type="ECO:0000256" key="5">
    <source>
        <dbReference type="ARBA" id="ARBA00022967"/>
    </source>
</evidence>
<gene>
    <name evidence="8" type="ORF">ACE5LO_25825</name>
</gene>
<keyword evidence="6" id="KW-0175">Coiled coil</keyword>
<protein>
    <submittedName>
        <fullName evidence="8">ABC transporter ATP-binding protein</fullName>
    </submittedName>
</protein>
<organism evidence="8 9">
    <name type="scientific">Paenibacillus medicaginis</name>
    <dbReference type="NCBI Taxonomy" id="1470560"/>
    <lineage>
        <taxon>Bacteria</taxon>
        <taxon>Bacillati</taxon>
        <taxon>Bacillota</taxon>
        <taxon>Bacilli</taxon>
        <taxon>Bacillales</taxon>
        <taxon>Paenibacillaceae</taxon>
        <taxon>Paenibacillus</taxon>
    </lineage>
</organism>
<keyword evidence="4 8" id="KW-0067">ATP-binding</keyword>
<dbReference type="SUPFAM" id="SSF52540">
    <property type="entry name" value="P-loop containing nucleoside triphosphate hydrolases"/>
    <property type="match status" value="1"/>
</dbReference>
<feature type="domain" description="ABC transporter" evidence="7">
    <location>
        <begin position="5"/>
        <end position="246"/>
    </location>
</feature>
<dbReference type="InterPro" id="IPR003593">
    <property type="entry name" value="AAA+_ATPase"/>
</dbReference>
<proteinExistence type="inferred from homology"/>
<accession>A0ABV5C8D6</accession>
<dbReference type="Gene3D" id="3.40.50.300">
    <property type="entry name" value="P-loop containing nucleotide triphosphate hydrolases"/>
    <property type="match status" value="1"/>
</dbReference>
<keyword evidence="2" id="KW-0813">Transport</keyword>
<dbReference type="CDD" id="cd10147">
    <property type="entry name" value="Wzt_C-like"/>
    <property type="match status" value="1"/>
</dbReference>
<keyword evidence="3" id="KW-0547">Nucleotide-binding</keyword>
<keyword evidence="5" id="KW-1278">Translocase</keyword>
<evidence type="ECO:0000313" key="8">
    <source>
        <dbReference type="EMBL" id="MFB5763785.1"/>
    </source>
</evidence>
<dbReference type="EMBL" id="JBHIRY010000045">
    <property type="protein sequence ID" value="MFB5763785.1"/>
    <property type="molecule type" value="Genomic_DNA"/>
</dbReference>
<feature type="coiled-coil region" evidence="6">
    <location>
        <begin position="7"/>
        <end position="34"/>
    </location>
</feature>
<dbReference type="InterPro" id="IPR003439">
    <property type="entry name" value="ABC_transporter-like_ATP-bd"/>
</dbReference>
<dbReference type="InterPro" id="IPR015860">
    <property type="entry name" value="ABC_transpr_TagH-like"/>
</dbReference>
<evidence type="ECO:0000256" key="2">
    <source>
        <dbReference type="ARBA" id="ARBA00022448"/>
    </source>
</evidence>
<name>A0ABV5C8D6_9BACL</name>
<dbReference type="PROSITE" id="PS50893">
    <property type="entry name" value="ABC_TRANSPORTER_2"/>
    <property type="match status" value="1"/>
</dbReference>
<dbReference type="CDD" id="cd03220">
    <property type="entry name" value="ABC_KpsT_Wzt"/>
    <property type="match status" value="1"/>
</dbReference>
<dbReference type="GO" id="GO:0005524">
    <property type="term" value="F:ATP binding"/>
    <property type="evidence" value="ECO:0007669"/>
    <property type="project" value="UniProtKB-KW"/>
</dbReference>
<dbReference type="RefSeq" id="WP_375522791.1">
    <property type="nucleotide sequence ID" value="NZ_JBHIRY010000045.1"/>
</dbReference>
<reference evidence="8 9" key="1">
    <citation type="submission" date="2024-09" db="EMBL/GenBank/DDBJ databases">
        <title>Paenibacillus zeirhizospherea sp. nov., isolated from surface of the maize (Zea mays) roots in a horticulture field, Hungary.</title>
        <authorList>
            <person name="Marton D."/>
            <person name="Farkas M."/>
            <person name="Bedics A."/>
            <person name="Toth E."/>
            <person name="Tancsics A."/>
            <person name="Boka K."/>
            <person name="Marati G."/>
            <person name="Kriszt B."/>
            <person name="Cserhati M."/>
        </authorList>
    </citation>
    <scope>NUCLEOTIDE SEQUENCE [LARGE SCALE GENOMIC DNA]</scope>
    <source>
        <strain evidence="8 9">JCM 18446</strain>
    </source>
</reference>
<evidence type="ECO:0000313" key="9">
    <source>
        <dbReference type="Proteomes" id="UP001580430"/>
    </source>
</evidence>
<dbReference type="PANTHER" id="PTHR46743">
    <property type="entry name" value="TEICHOIC ACIDS EXPORT ATP-BINDING PROTEIN TAGH"/>
    <property type="match status" value="1"/>
</dbReference>
<dbReference type="Proteomes" id="UP001580430">
    <property type="component" value="Unassembled WGS sequence"/>
</dbReference>
<dbReference type="Pfam" id="PF14524">
    <property type="entry name" value="Wzt_C"/>
    <property type="match status" value="1"/>
</dbReference>
<evidence type="ECO:0000256" key="3">
    <source>
        <dbReference type="ARBA" id="ARBA00022741"/>
    </source>
</evidence>
<dbReference type="PANTHER" id="PTHR46743:SF2">
    <property type="entry name" value="TEICHOIC ACIDS EXPORT ATP-BINDING PROTEIN TAGH"/>
    <property type="match status" value="1"/>
</dbReference>